<reference evidence="1" key="1">
    <citation type="submission" date="2019-08" db="EMBL/GenBank/DDBJ databases">
        <title>The genome of the North American firefly Photinus pyralis.</title>
        <authorList>
            <consortium name="Photinus pyralis genome working group"/>
            <person name="Fallon T.R."/>
            <person name="Sander Lower S.E."/>
            <person name="Weng J.-K."/>
        </authorList>
    </citation>
    <scope>NUCLEOTIDE SEQUENCE</scope>
    <source>
        <strain evidence="1">TRF0915ILg1</strain>
        <tissue evidence="1">Whole body</tissue>
    </source>
</reference>
<gene>
    <name evidence="1" type="ORF">ILUMI_02299</name>
</gene>
<accession>A0A8K0DGP7</accession>
<dbReference type="Proteomes" id="UP000801492">
    <property type="component" value="Unassembled WGS sequence"/>
</dbReference>
<sequence>MITFVYIAFVLMRFSNQQLETWNHAIHLLDSRGHLQLVNCTKLDCFKESGVNLAVIDTVVRRGQYIDKKAINCN</sequence>
<comment type="caution">
    <text evidence="1">The sequence shown here is derived from an EMBL/GenBank/DDBJ whole genome shotgun (WGS) entry which is preliminary data.</text>
</comment>
<evidence type="ECO:0000313" key="1">
    <source>
        <dbReference type="EMBL" id="KAF2903881.1"/>
    </source>
</evidence>
<dbReference type="AlphaFoldDB" id="A0A8K0DGP7"/>
<organism evidence="1 2">
    <name type="scientific">Ignelater luminosus</name>
    <name type="common">Cucubano</name>
    <name type="synonym">Pyrophorus luminosus</name>
    <dbReference type="NCBI Taxonomy" id="2038154"/>
    <lineage>
        <taxon>Eukaryota</taxon>
        <taxon>Metazoa</taxon>
        <taxon>Ecdysozoa</taxon>
        <taxon>Arthropoda</taxon>
        <taxon>Hexapoda</taxon>
        <taxon>Insecta</taxon>
        <taxon>Pterygota</taxon>
        <taxon>Neoptera</taxon>
        <taxon>Endopterygota</taxon>
        <taxon>Coleoptera</taxon>
        <taxon>Polyphaga</taxon>
        <taxon>Elateriformia</taxon>
        <taxon>Elateroidea</taxon>
        <taxon>Elateridae</taxon>
        <taxon>Agrypninae</taxon>
        <taxon>Pyrophorini</taxon>
        <taxon>Ignelater</taxon>
    </lineage>
</organism>
<dbReference type="EMBL" id="VTPC01000913">
    <property type="protein sequence ID" value="KAF2903881.1"/>
    <property type="molecule type" value="Genomic_DNA"/>
</dbReference>
<keyword evidence="2" id="KW-1185">Reference proteome</keyword>
<evidence type="ECO:0000313" key="2">
    <source>
        <dbReference type="Proteomes" id="UP000801492"/>
    </source>
</evidence>
<name>A0A8K0DGP7_IGNLU</name>
<proteinExistence type="predicted"/>
<protein>
    <submittedName>
        <fullName evidence="1">Uncharacterized protein</fullName>
    </submittedName>
</protein>